<reference evidence="1 2" key="1">
    <citation type="submission" date="2019-08" db="EMBL/GenBank/DDBJ databases">
        <title>Hyperibacter terrae gen. nov., sp. nov. and Hyperibacter viscosus sp. nov., two new members in the family Rhodospirillaceae isolated from the rhizosphere of Hypericum perforatum.</title>
        <authorList>
            <person name="Noviana Z."/>
        </authorList>
    </citation>
    <scope>NUCLEOTIDE SEQUENCE [LARGE SCALE GENOMIC DNA]</scope>
    <source>
        <strain evidence="1 2">R5913</strain>
    </source>
</reference>
<dbReference type="Proteomes" id="UP000326202">
    <property type="component" value="Chromosome"/>
</dbReference>
<dbReference type="OrthoDB" id="7851523at2"/>
<organism evidence="1 2">
    <name type="scientific">Hypericibacter terrae</name>
    <dbReference type="NCBI Taxonomy" id="2602015"/>
    <lineage>
        <taxon>Bacteria</taxon>
        <taxon>Pseudomonadati</taxon>
        <taxon>Pseudomonadota</taxon>
        <taxon>Alphaproteobacteria</taxon>
        <taxon>Rhodospirillales</taxon>
        <taxon>Dongiaceae</taxon>
        <taxon>Hypericibacter</taxon>
    </lineage>
</organism>
<proteinExistence type="predicted"/>
<keyword evidence="2" id="KW-1185">Reference proteome</keyword>
<dbReference type="AlphaFoldDB" id="A0A5J6MNR8"/>
<dbReference type="EMBL" id="CP042906">
    <property type="protein sequence ID" value="QEX16406.1"/>
    <property type="molecule type" value="Genomic_DNA"/>
</dbReference>
<name>A0A5J6MNR8_9PROT</name>
<sequence>MADDQRNSRGAPAREERVAAYKRLLQEYLDRRPSGMRLQIARAMGKHRSFVSQITNPSYSIPIPARHLETIFRICHFSPVERKTFLAAYGEAHPNQSAEKGTPARKASGARKLEIELPSSGDARFDEAVDEIVRQFAKQIAKLGQKRG</sequence>
<evidence type="ECO:0000313" key="2">
    <source>
        <dbReference type="Proteomes" id="UP000326202"/>
    </source>
</evidence>
<protein>
    <submittedName>
        <fullName evidence="1">Uncharacterized protein</fullName>
    </submittedName>
</protein>
<evidence type="ECO:0000313" key="1">
    <source>
        <dbReference type="EMBL" id="QEX16406.1"/>
    </source>
</evidence>
<accession>A0A5J6MNR8</accession>
<gene>
    <name evidence="1" type="ORF">FRZ44_16990</name>
</gene>
<dbReference type="RefSeq" id="WP_151176768.1">
    <property type="nucleotide sequence ID" value="NZ_CP042906.1"/>
</dbReference>
<dbReference type="KEGG" id="htq:FRZ44_16990"/>